<keyword evidence="5 7" id="KW-0472">Membrane</keyword>
<feature type="transmembrane region" description="Helical" evidence="7">
    <location>
        <begin position="39"/>
        <end position="57"/>
    </location>
</feature>
<evidence type="ECO:0000313" key="10">
    <source>
        <dbReference type="Proteomes" id="UP001219037"/>
    </source>
</evidence>
<evidence type="ECO:0000256" key="7">
    <source>
        <dbReference type="SAM" id="Phobius"/>
    </source>
</evidence>
<organism evidence="9 10">
    <name type="scientific">Citricoccus muralis</name>
    <dbReference type="NCBI Taxonomy" id="169134"/>
    <lineage>
        <taxon>Bacteria</taxon>
        <taxon>Bacillati</taxon>
        <taxon>Actinomycetota</taxon>
        <taxon>Actinomycetes</taxon>
        <taxon>Micrococcales</taxon>
        <taxon>Micrococcaceae</taxon>
        <taxon>Citricoccus</taxon>
    </lineage>
</organism>
<evidence type="ECO:0000256" key="6">
    <source>
        <dbReference type="SAM" id="MobiDB-lite"/>
    </source>
</evidence>
<dbReference type="InterPro" id="IPR027379">
    <property type="entry name" value="CLS_N"/>
</dbReference>
<feature type="region of interest" description="Disordered" evidence="6">
    <location>
        <begin position="64"/>
        <end position="141"/>
    </location>
</feature>
<name>A0ABY8H4A9_9MICC</name>
<keyword evidence="2" id="KW-1003">Cell membrane</keyword>
<dbReference type="Pfam" id="PF13396">
    <property type="entry name" value="PLDc_N"/>
    <property type="match status" value="1"/>
</dbReference>
<gene>
    <name evidence="9" type="ORF">P8192_11275</name>
</gene>
<evidence type="ECO:0000256" key="4">
    <source>
        <dbReference type="ARBA" id="ARBA00022989"/>
    </source>
</evidence>
<evidence type="ECO:0000256" key="2">
    <source>
        <dbReference type="ARBA" id="ARBA00022475"/>
    </source>
</evidence>
<evidence type="ECO:0000259" key="8">
    <source>
        <dbReference type="Pfam" id="PF13396"/>
    </source>
</evidence>
<dbReference type="RefSeq" id="WP_270107375.1">
    <property type="nucleotide sequence ID" value="NZ_CP121252.1"/>
</dbReference>
<evidence type="ECO:0000313" key="9">
    <source>
        <dbReference type="EMBL" id="WFP15969.1"/>
    </source>
</evidence>
<feature type="domain" description="Cardiolipin synthase N-terminal" evidence="8">
    <location>
        <begin position="15"/>
        <end position="58"/>
    </location>
</feature>
<evidence type="ECO:0000256" key="5">
    <source>
        <dbReference type="ARBA" id="ARBA00023136"/>
    </source>
</evidence>
<reference evidence="9 10" key="1">
    <citation type="submission" date="2023-04" db="EMBL/GenBank/DDBJ databases">
        <title>Funneling lignin-derived compounds into biodiesel using alkali-halophilic Citricoccus sp. P2.</title>
        <authorList>
            <person name="Luo C.-B."/>
        </authorList>
    </citation>
    <scope>NUCLEOTIDE SEQUENCE [LARGE SCALE GENOMIC DNA]</scope>
    <source>
        <strain evidence="9 10">P2</strain>
    </source>
</reference>
<evidence type="ECO:0000256" key="3">
    <source>
        <dbReference type="ARBA" id="ARBA00022692"/>
    </source>
</evidence>
<comment type="subcellular location">
    <subcellularLocation>
        <location evidence="1">Cell membrane</location>
        <topology evidence="1">Multi-pass membrane protein</topology>
    </subcellularLocation>
</comment>
<sequence length="141" mass="15874">MMRLLIPLAIVSLGVMIYSIIECAQTPRHRIRAISKPMWMIAIIFIPLIGGVLWLVFGNARGGINTMGQSGGTPPRPTSPDDDADFLRRLDAQRRQKARDEELNRREQELRKREEELRRGQQNDGPNNNGRDDIGEGPASS</sequence>
<keyword evidence="4 7" id="KW-1133">Transmembrane helix</keyword>
<keyword evidence="3 7" id="KW-0812">Transmembrane</keyword>
<keyword evidence="10" id="KW-1185">Reference proteome</keyword>
<accession>A0ABY8H4A9</accession>
<protein>
    <submittedName>
        <fullName evidence="9">PLDc N-terminal domain-containing protein</fullName>
    </submittedName>
</protein>
<dbReference type="EMBL" id="CP121252">
    <property type="protein sequence ID" value="WFP15969.1"/>
    <property type="molecule type" value="Genomic_DNA"/>
</dbReference>
<feature type="compositionally biased region" description="Basic and acidic residues" evidence="6">
    <location>
        <begin position="85"/>
        <end position="121"/>
    </location>
</feature>
<dbReference type="Proteomes" id="UP001219037">
    <property type="component" value="Chromosome"/>
</dbReference>
<proteinExistence type="predicted"/>
<evidence type="ECO:0000256" key="1">
    <source>
        <dbReference type="ARBA" id="ARBA00004651"/>
    </source>
</evidence>